<evidence type="ECO:0000256" key="2">
    <source>
        <dbReference type="ARBA" id="ARBA00014333"/>
    </source>
</evidence>
<comment type="caution">
    <text evidence="13">The sequence shown here is derived from an EMBL/GenBank/DDBJ whole genome shotgun (WGS) entry which is preliminary data.</text>
</comment>
<keyword evidence="6" id="KW-0255">Endonuclease</keyword>
<evidence type="ECO:0000256" key="1">
    <source>
        <dbReference type="ARBA" id="ARBA00005700"/>
    </source>
</evidence>
<gene>
    <name evidence="13" type="ORF">Hgul01_01838</name>
</gene>
<keyword evidence="5" id="KW-0547">Nucleotide-binding</keyword>
<dbReference type="InterPro" id="IPR043128">
    <property type="entry name" value="Rev_trsase/Diguanyl_cyclase"/>
</dbReference>
<evidence type="ECO:0000313" key="14">
    <source>
        <dbReference type="Proteomes" id="UP001428290"/>
    </source>
</evidence>
<evidence type="ECO:0000256" key="10">
    <source>
        <dbReference type="ARBA" id="ARBA00023118"/>
    </source>
</evidence>
<keyword evidence="3" id="KW-0808">Transferase</keyword>
<dbReference type="EMBL" id="BAABRU010000005">
    <property type="protein sequence ID" value="GAA5528042.1"/>
    <property type="molecule type" value="Genomic_DNA"/>
</dbReference>
<keyword evidence="7" id="KW-0378">Hydrolase</keyword>
<dbReference type="NCBIfam" id="TIGR02578">
    <property type="entry name" value="cas_TM1811_Csm1"/>
    <property type="match status" value="1"/>
</dbReference>
<evidence type="ECO:0000256" key="8">
    <source>
        <dbReference type="ARBA" id="ARBA00022839"/>
    </source>
</evidence>
<comment type="similarity">
    <text evidence="1">Belongs to the CRISPR-associated Cas10/Csm1 family.</text>
</comment>
<dbReference type="InterPro" id="IPR013408">
    <property type="entry name" value="Cas10/Csm1"/>
</dbReference>
<proteinExistence type="inferred from homology"/>
<accession>A0ABP9WXY7</accession>
<dbReference type="PROSITE" id="PS50887">
    <property type="entry name" value="GGDEF"/>
    <property type="match status" value="1"/>
</dbReference>
<sequence length="731" mass="82380">MSDPPVIRALKSMTNSVKAWDATPLHSIFDQISPPNEPNAQTSTPYFLQAQRFSLTESALFPIAERPPVSADLQTQFNRAIEQCNAEPSIHLAQMLSLFHDYAWAVSYQPTAGEVADSVVSLYDYARTKAALAAAGEQAMLVGGDLSGVQDFIYTIAANRAAKSLRGRSFYLQMLTDALAGWVLQQAGMPSTNLLYSGGGRFYVIVPAACYEQLAQWRRELGQFLLNVHDGELYIALGGATIADAEHNFEALFRAVNDQVTADKRRRFATLDQRELQTKLFTPRGHRGNEDDRCETCGYMGPSSQFMPDDDEGKICRLCESTIKLGFSLHDAQFLCIRQPQPNLAAVKDRANAKDILAGLGLQAEICFDQQELLKYLNRNPEQSIHVQIIRPFADDLAMLTQLRADYRQHVFSMRPIVNVTPKAAKGEVKSFDQLAKASRGIKRFGVLRMDVDDLGDIFGYSLAKASLARISSLSAAFSRFFEGWVGEICRDQNIATSIYQTDQASNQATSHEQIYSVYSGGDDLFLVGSWDVLAHVANRIQHDLQRYTGYNRLIHVSAGLSLHTEKFPLYQAAKLAHHALDRAKDAAPRQAIRKNALDFLDQTIAWEAYPALLNWHQRLWQLYQGEHGMVRSLLQVLMELYSQYYEHSQQRQKSGKGHTAYGPWIWRGKYQLARIRQRHHTNQALQTLLDDIDELLFTGFDEPHRISLRTIEQLGLAARWTQLLIREQGD</sequence>
<evidence type="ECO:0000259" key="12">
    <source>
        <dbReference type="PROSITE" id="PS50887"/>
    </source>
</evidence>
<evidence type="ECO:0000256" key="5">
    <source>
        <dbReference type="ARBA" id="ARBA00022741"/>
    </source>
</evidence>
<organism evidence="13 14">
    <name type="scientific">Herpetosiphon gulosus</name>
    <dbReference type="NCBI Taxonomy" id="1973496"/>
    <lineage>
        <taxon>Bacteria</taxon>
        <taxon>Bacillati</taxon>
        <taxon>Chloroflexota</taxon>
        <taxon>Chloroflexia</taxon>
        <taxon>Herpetosiphonales</taxon>
        <taxon>Herpetosiphonaceae</taxon>
        <taxon>Herpetosiphon</taxon>
    </lineage>
</organism>
<keyword evidence="9" id="KW-0067">ATP-binding</keyword>
<evidence type="ECO:0000256" key="7">
    <source>
        <dbReference type="ARBA" id="ARBA00022801"/>
    </source>
</evidence>
<keyword evidence="14" id="KW-1185">Reference proteome</keyword>
<dbReference type="PANTHER" id="PTHR36528:SF1">
    <property type="entry name" value="CRISPR SYSTEM SINGLE-STRAND-SPECIFIC DEOXYRIBONUCLEASE CAS10_CSM1 (SUBTYPE III-A)"/>
    <property type="match status" value="1"/>
</dbReference>
<evidence type="ECO:0000256" key="4">
    <source>
        <dbReference type="ARBA" id="ARBA00022722"/>
    </source>
</evidence>
<evidence type="ECO:0000256" key="6">
    <source>
        <dbReference type="ARBA" id="ARBA00022759"/>
    </source>
</evidence>
<evidence type="ECO:0000256" key="9">
    <source>
        <dbReference type="ARBA" id="ARBA00022840"/>
    </source>
</evidence>
<dbReference type="PANTHER" id="PTHR36528">
    <property type="entry name" value="CRISPR SYSTEM SINGLE-STRAND-SPECIFIC DEOXYRIBONUCLEASE CAS10/CSM1 (SUBTYPE III-A)"/>
    <property type="match status" value="1"/>
</dbReference>
<keyword evidence="8" id="KW-0269">Exonuclease</keyword>
<dbReference type="Proteomes" id="UP001428290">
    <property type="component" value="Unassembled WGS sequence"/>
</dbReference>
<dbReference type="InterPro" id="IPR000160">
    <property type="entry name" value="GGDEF_dom"/>
</dbReference>
<evidence type="ECO:0000256" key="3">
    <source>
        <dbReference type="ARBA" id="ARBA00022679"/>
    </source>
</evidence>
<name>A0ABP9WXY7_9CHLR</name>
<evidence type="ECO:0000313" key="13">
    <source>
        <dbReference type="EMBL" id="GAA5528042.1"/>
    </source>
</evidence>
<dbReference type="RefSeq" id="WP_345721647.1">
    <property type="nucleotide sequence ID" value="NZ_BAABRU010000005.1"/>
</dbReference>
<dbReference type="Pfam" id="PF18211">
    <property type="entry name" value="Csm1_B"/>
    <property type="match status" value="1"/>
</dbReference>
<reference evidence="13 14" key="1">
    <citation type="submission" date="2024-02" db="EMBL/GenBank/DDBJ databases">
        <title>Herpetosiphon gulosus NBRC 112829.</title>
        <authorList>
            <person name="Ichikawa N."/>
            <person name="Katano-Makiyama Y."/>
            <person name="Hidaka K."/>
        </authorList>
    </citation>
    <scope>NUCLEOTIDE SEQUENCE [LARGE SCALE GENOMIC DNA]</scope>
    <source>
        <strain evidence="13 14">NBRC 112829</strain>
    </source>
</reference>
<keyword evidence="10" id="KW-0051">Antiviral defense</keyword>
<dbReference type="Gene3D" id="3.30.70.270">
    <property type="match status" value="1"/>
</dbReference>
<dbReference type="InterPro" id="IPR054767">
    <property type="entry name" value="Cas10-Cmr2_palm2"/>
</dbReference>
<dbReference type="InterPro" id="IPR052117">
    <property type="entry name" value="Cas10/Csm1_subtype-III-A"/>
</dbReference>
<feature type="domain" description="GGDEF" evidence="12">
    <location>
        <begin position="443"/>
        <end position="603"/>
    </location>
</feature>
<keyword evidence="4" id="KW-0540">Nuclease</keyword>
<protein>
    <recommendedName>
        <fullName evidence="2">CRISPR system single-strand-specific deoxyribonuclease Cas10/Csm1 (subtype III-A)</fullName>
    </recommendedName>
    <alternativeName>
        <fullName evidence="11">Cyclic oligoadenylate synthase</fullName>
    </alternativeName>
</protein>
<dbReference type="InterPro" id="IPR041062">
    <property type="entry name" value="Csm1_B"/>
</dbReference>
<evidence type="ECO:0000256" key="11">
    <source>
        <dbReference type="ARBA" id="ARBA00032922"/>
    </source>
</evidence>
<dbReference type="Pfam" id="PF22335">
    <property type="entry name" value="Cas10-Cmr2_palm2"/>
    <property type="match status" value="1"/>
</dbReference>